<dbReference type="InterPro" id="IPR029068">
    <property type="entry name" value="Glyas_Bleomycin-R_OHBP_Dase"/>
</dbReference>
<evidence type="ECO:0000259" key="1">
    <source>
        <dbReference type="PROSITE" id="PS51819"/>
    </source>
</evidence>
<dbReference type="Pfam" id="PF13669">
    <property type="entry name" value="Glyoxalase_4"/>
    <property type="match status" value="1"/>
</dbReference>
<dbReference type="SUPFAM" id="SSF54593">
    <property type="entry name" value="Glyoxalase/Bleomycin resistance protein/Dihydroxybiphenyl dioxygenase"/>
    <property type="match status" value="1"/>
</dbReference>
<proteinExistence type="predicted"/>
<keyword evidence="3" id="KW-1185">Reference proteome</keyword>
<dbReference type="Proteomes" id="UP000319769">
    <property type="component" value="Unassembled WGS sequence"/>
</dbReference>
<name>A0A5N0UW47_9PSEU</name>
<accession>A0A5N0UW47</accession>
<sequence>MRAGDQFHLGIVAGDLEAMMSALSAVLGYEWGPVVGGPNPVTLPGGERVLDIRCAYSVSVPRLEVIRSIPGTLWEPDGIHHLGYWSDDVAGDGCELADKGFRVEASRTGPDGKPYFAFYRNDDGVRIELLSRAAEPGLSQCWSVA</sequence>
<dbReference type="Gene3D" id="3.10.180.10">
    <property type="entry name" value="2,3-Dihydroxybiphenyl 1,2-Dioxygenase, domain 1"/>
    <property type="match status" value="1"/>
</dbReference>
<protein>
    <submittedName>
        <fullName evidence="2">VOC family protein</fullName>
    </submittedName>
</protein>
<dbReference type="EMBL" id="VMNW02000051">
    <property type="protein sequence ID" value="KAA9156191.1"/>
    <property type="molecule type" value="Genomic_DNA"/>
</dbReference>
<organism evidence="2 3">
    <name type="scientific">Amycolatopsis acidicola</name>
    <dbReference type="NCBI Taxonomy" id="2596893"/>
    <lineage>
        <taxon>Bacteria</taxon>
        <taxon>Bacillati</taxon>
        <taxon>Actinomycetota</taxon>
        <taxon>Actinomycetes</taxon>
        <taxon>Pseudonocardiales</taxon>
        <taxon>Pseudonocardiaceae</taxon>
        <taxon>Amycolatopsis</taxon>
    </lineage>
</organism>
<evidence type="ECO:0000313" key="2">
    <source>
        <dbReference type="EMBL" id="KAA9156191.1"/>
    </source>
</evidence>
<gene>
    <name evidence="2" type="ORF">FPZ12_028090</name>
</gene>
<reference evidence="2" key="1">
    <citation type="submission" date="2019-09" db="EMBL/GenBank/DDBJ databases">
        <authorList>
            <person name="Teo W.F.A."/>
            <person name="Duangmal K."/>
        </authorList>
    </citation>
    <scope>NUCLEOTIDE SEQUENCE [LARGE SCALE GENOMIC DNA]</scope>
    <source>
        <strain evidence="2">K81G1</strain>
    </source>
</reference>
<dbReference type="AlphaFoldDB" id="A0A5N0UW47"/>
<feature type="domain" description="VOC" evidence="1">
    <location>
        <begin position="5"/>
        <end position="132"/>
    </location>
</feature>
<evidence type="ECO:0000313" key="3">
    <source>
        <dbReference type="Proteomes" id="UP000319769"/>
    </source>
</evidence>
<dbReference type="InterPro" id="IPR037523">
    <property type="entry name" value="VOC_core"/>
</dbReference>
<dbReference type="RefSeq" id="WP_144751509.1">
    <property type="nucleotide sequence ID" value="NZ_VMNW02000051.1"/>
</dbReference>
<dbReference type="OrthoDB" id="5185674at2"/>
<dbReference type="PROSITE" id="PS51819">
    <property type="entry name" value="VOC"/>
    <property type="match status" value="1"/>
</dbReference>
<comment type="caution">
    <text evidence="2">The sequence shown here is derived from an EMBL/GenBank/DDBJ whole genome shotgun (WGS) entry which is preliminary data.</text>
</comment>